<name>U5DK41_9CHRO</name>
<dbReference type="Pfam" id="PF14233">
    <property type="entry name" value="DUF4335"/>
    <property type="match status" value="1"/>
</dbReference>
<sequence>MSIRRQYSLPNCTLTLDGWSHEADALELRPPLSILTGVECRFLGRDEHLSGDRDFLTNLVAAANAYAQALLSGIAPNQPDRGDRAISFTAGDDEGTHLLLVHAPDARMPDDTSKDDGDRGPGELLQVELTTVQLFDLVEAIDQFLTDRATLPDMSLELTPLPKHLRKPDKPLAERAKPAAIGAAGFVAAALAFYMLPVPETRAPESTEPQQESALDPSEFGAVGATFPDDIETVLATALTVSDAAEQSALGARLRDEIEAAWDSNANALDTPLEYRIWADATGNLLGYQALERSNRPLAAAPVLPRLVTPPDVSGTEPLHVAQFQLTFNPDGSVAIAPQSVEP</sequence>
<keyword evidence="2" id="KW-1185">Reference proteome</keyword>
<dbReference type="InParanoid" id="U5DK41"/>
<dbReference type="PATRIC" id="fig|582515.4.peg.3740"/>
<dbReference type="Proteomes" id="UP000016960">
    <property type="component" value="Unassembled WGS sequence"/>
</dbReference>
<evidence type="ECO:0008006" key="3">
    <source>
        <dbReference type="Google" id="ProtNLM"/>
    </source>
</evidence>
<gene>
    <name evidence="1" type="ORF">KR51_00033290</name>
</gene>
<dbReference type="InterPro" id="IPR025569">
    <property type="entry name" value="DUF4335"/>
</dbReference>
<accession>U5DK41</accession>
<dbReference type="OrthoDB" id="423373at2"/>
<reference evidence="1 2" key="1">
    <citation type="submission" date="2013-05" db="EMBL/GenBank/DDBJ databases">
        <title>Draft genome sequence of Rubidibacter lacunae KORDI 51-2.</title>
        <authorList>
            <person name="Choi D.H."/>
            <person name="Noh J.H."/>
            <person name="Kwon K.-K."/>
            <person name="Lee J.-H."/>
            <person name="Ryu J.-Y."/>
        </authorList>
    </citation>
    <scope>NUCLEOTIDE SEQUENCE [LARGE SCALE GENOMIC DNA]</scope>
    <source>
        <strain evidence="1 2">KORDI 51-2</strain>
    </source>
</reference>
<dbReference type="STRING" id="582515.KR51_00033290"/>
<protein>
    <recommendedName>
        <fullName evidence="3">DUF4335 domain-containing protein</fullName>
    </recommendedName>
</protein>
<evidence type="ECO:0000313" key="1">
    <source>
        <dbReference type="EMBL" id="ERN40050.1"/>
    </source>
</evidence>
<proteinExistence type="predicted"/>
<comment type="caution">
    <text evidence="1">The sequence shown here is derived from an EMBL/GenBank/DDBJ whole genome shotgun (WGS) entry which is preliminary data.</text>
</comment>
<organism evidence="1 2">
    <name type="scientific">Rubidibacter lacunae KORDI 51-2</name>
    <dbReference type="NCBI Taxonomy" id="582515"/>
    <lineage>
        <taxon>Bacteria</taxon>
        <taxon>Bacillati</taxon>
        <taxon>Cyanobacteriota</taxon>
        <taxon>Cyanophyceae</taxon>
        <taxon>Oscillatoriophycideae</taxon>
        <taxon>Chroococcales</taxon>
        <taxon>Aphanothecaceae</taxon>
        <taxon>Rubidibacter</taxon>
    </lineage>
</organism>
<evidence type="ECO:0000313" key="2">
    <source>
        <dbReference type="Proteomes" id="UP000016960"/>
    </source>
</evidence>
<dbReference type="RefSeq" id="WP_022608941.1">
    <property type="nucleotide sequence ID" value="NZ_ASSJ01000081.1"/>
</dbReference>
<dbReference type="EMBL" id="ASSJ01000081">
    <property type="protein sequence ID" value="ERN40050.1"/>
    <property type="molecule type" value="Genomic_DNA"/>
</dbReference>
<dbReference type="AlphaFoldDB" id="U5DK41"/>
<dbReference type="eggNOG" id="COG3468">
    <property type="taxonomic scope" value="Bacteria"/>
</dbReference>